<dbReference type="InterPro" id="IPR002104">
    <property type="entry name" value="Integrase_catalytic"/>
</dbReference>
<accession>B0MZI2</accession>
<dbReference type="PANTHER" id="PTHR30349">
    <property type="entry name" value="PHAGE INTEGRASE-RELATED"/>
    <property type="match status" value="1"/>
</dbReference>
<keyword evidence="4" id="KW-1185">Reference proteome</keyword>
<dbReference type="InterPro" id="IPR050090">
    <property type="entry name" value="Tyrosine_recombinase_XerCD"/>
</dbReference>
<dbReference type="Proteomes" id="UP000005819">
    <property type="component" value="Unassembled WGS sequence"/>
</dbReference>
<evidence type="ECO:0000259" key="2">
    <source>
        <dbReference type="PROSITE" id="PS51898"/>
    </source>
</evidence>
<reference evidence="3" key="2">
    <citation type="submission" date="2013-09" db="EMBL/GenBank/DDBJ databases">
        <title>Draft genome sequence of Alistipes putredinis (DSM 17216).</title>
        <authorList>
            <person name="Sudarsanam P."/>
            <person name="Ley R."/>
            <person name="Guruge J."/>
            <person name="Turnbaugh P.J."/>
            <person name="Mahowald M."/>
            <person name="Liep D."/>
            <person name="Gordon J."/>
        </authorList>
    </citation>
    <scope>NUCLEOTIDE SEQUENCE</scope>
    <source>
        <strain evidence="3">DSM 17216</strain>
    </source>
</reference>
<evidence type="ECO:0000256" key="1">
    <source>
        <dbReference type="ARBA" id="ARBA00023172"/>
    </source>
</evidence>
<organism evidence="3 4">
    <name type="scientific">Alistipes putredinis DSM 17216</name>
    <dbReference type="NCBI Taxonomy" id="445970"/>
    <lineage>
        <taxon>Bacteria</taxon>
        <taxon>Pseudomonadati</taxon>
        <taxon>Bacteroidota</taxon>
        <taxon>Bacteroidia</taxon>
        <taxon>Bacteroidales</taxon>
        <taxon>Rikenellaceae</taxon>
        <taxon>Alistipes</taxon>
    </lineage>
</organism>
<evidence type="ECO:0000313" key="4">
    <source>
        <dbReference type="Proteomes" id="UP000005819"/>
    </source>
</evidence>
<dbReference type="PANTHER" id="PTHR30349:SF82">
    <property type="entry name" value="INTEGRASE_RECOMBINASE YOEC-RELATED"/>
    <property type="match status" value="1"/>
</dbReference>
<comment type="caution">
    <text evidence="3">The sequence shown here is derived from an EMBL/GenBank/DDBJ whole genome shotgun (WGS) entry which is preliminary data.</text>
</comment>
<dbReference type="PROSITE" id="PS51898">
    <property type="entry name" value="TYR_RECOMBINASE"/>
    <property type="match status" value="1"/>
</dbReference>
<protein>
    <submittedName>
        <fullName evidence="3">Site-specific recombinase, phage integrase family</fullName>
    </submittedName>
</protein>
<dbReference type="Gene3D" id="1.10.443.10">
    <property type="entry name" value="Intergrase catalytic core"/>
    <property type="match status" value="1"/>
</dbReference>
<evidence type="ECO:0000313" key="3">
    <source>
        <dbReference type="EMBL" id="EDS03018.1"/>
    </source>
</evidence>
<name>B0MZI2_9BACT</name>
<sequence>MPMSVKGQITTAEPLEFKDFLRLLSSLHEDGNYLWELYCCISFCTACRVSDVLSMTWKDVLDRDALYKIEQKTGKTRQIPFNENVQRRITSLYKLLGSPDKRLPVICNPKTKKPYTTQYINDTLKYLRVKYRLPIKRFSSHTFRKTFGRYVYESMGRTTEALILLSMILKHSSPQVTMVYLGIRQEEIAGVYGTIQLNY</sequence>
<dbReference type="SUPFAM" id="SSF56349">
    <property type="entry name" value="DNA breaking-rejoining enzymes"/>
    <property type="match status" value="1"/>
</dbReference>
<feature type="domain" description="Tyr recombinase" evidence="2">
    <location>
        <begin position="10"/>
        <end position="193"/>
    </location>
</feature>
<dbReference type="AlphaFoldDB" id="B0MZI2"/>
<proteinExistence type="predicted"/>
<dbReference type="Pfam" id="PF00589">
    <property type="entry name" value="Phage_integrase"/>
    <property type="match status" value="1"/>
</dbReference>
<dbReference type="InterPro" id="IPR013762">
    <property type="entry name" value="Integrase-like_cat_sf"/>
</dbReference>
<dbReference type="eggNOG" id="COG0582">
    <property type="taxonomic scope" value="Bacteria"/>
</dbReference>
<dbReference type="EMBL" id="ABFK02000020">
    <property type="protein sequence ID" value="EDS03018.1"/>
    <property type="molecule type" value="Genomic_DNA"/>
</dbReference>
<dbReference type="HOGENOM" id="CLU_027562_33_0_10"/>
<reference evidence="3" key="1">
    <citation type="submission" date="2007-10" db="EMBL/GenBank/DDBJ databases">
        <authorList>
            <person name="Fulton L."/>
            <person name="Clifton S."/>
            <person name="Fulton B."/>
            <person name="Xu J."/>
            <person name="Minx P."/>
            <person name="Pepin K.H."/>
            <person name="Johnson M."/>
            <person name="Thiruvilangam P."/>
            <person name="Bhonagiri V."/>
            <person name="Nash W.E."/>
            <person name="Mardis E.R."/>
            <person name="Wilson R.K."/>
        </authorList>
    </citation>
    <scope>NUCLEOTIDE SEQUENCE [LARGE SCALE GENOMIC DNA]</scope>
    <source>
        <strain evidence="3">DSM 17216</strain>
    </source>
</reference>
<keyword evidence="1" id="KW-0233">DNA recombination</keyword>
<dbReference type="GO" id="GO:0015074">
    <property type="term" value="P:DNA integration"/>
    <property type="evidence" value="ECO:0007669"/>
    <property type="project" value="InterPro"/>
</dbReference>
<dbReference type="GO" id="GO:0003677">
    <property type="term" value="F:DNA binding"/>
    <property type="evidence" value="ECO:0007669"/>
    <property type="project" value="InterPro"/>
</dbReference>
<gene>
    <name evidence="3" type="ORF">ALIPUT_02556</name>
</gene>
<dbReference type="InterPro" id="IPR011010">
    <property type="entry name" value="DNA_brk_join_enz"/>
</dbReference>
<dbReference type="GO" id="GO:0006310">
    <property type="term" value="P:DNA recombination"/>
    <property type="evidence" value="ECO:0007669"/>
    <property type="project" value="UniProtKB-KW"/>
</dbReference>